<evidence type="ECO:0000256" key="4">
    <source>
        <dbReference type="ARBA" id="ARBA00012557"/>
    </source>
</evidence>
<keyword evidence="10 13" id="KW-1133">Transmembrane helix</keyword>
<keyword evidence="8" id="KW-0547">Nucleotide-binding</keyword>
<evidence type="ECO:0000256" key="9">
    <source>
        <dbReference type="ARBA" id="ARBA00022968"/>
    </source>
</evidence>
<dbReference type="EMBL" id="BRXX01000427">
    <property type="protein sequence ID" value="GMI11259.1"/>
    <property type="molecule type" value="Genomic_DNA"/>
</dbReference>
<evidence type="ECO:0000256" key="12">
    <source>
        <dbReference type="SAM" id="MobiDB-lite"/>
    </source>
</evidence>
<dbReference type="EC" id="2.4.1.122" evidence="4"/>
<keyword evidence="9" id="KW-0735">Signal-anchor</keyword>
<dbReference type="InterPro" id="IPR003378">
    <property type="entry name" value="Fringe-like_glycosylTrfase"/>
</dbReference>
<feature type="region of interest" description="Disordered" evidence="12">
    <location>
        <begin position="64"/>
        <end position="115"/>
    </location>
</feature>
<feature type="transmembrane region" description="Helical" evidence="13">
    <location>
        <begin position="28"/>
        <end position="47"/>
    </location>
</feature>
<dbReference type="PANTHER" id="PTHR23033:SF14">
    <property type="entry name" value="GLYCOPROTEIN-N-ACETYLGALACTOSAMINE 3-BETA-GALACTOSYLTRANSFERASE 1-RELATED"/>
    <property type="match status" value="1"/>
</dbReference>
<reference evidence="16" key="1">
    <citation type="journal article" date="2023" name="Commun. Biol.">
        <title>Genome analysis of Parmales, the sister group of diatoms, reveals the evolutionary specialization of diatoms from phago-mixotrophs to photoautotrophs.</title>
        <authorList>
            <person name="Ban H."/>
            <person name="Sato S."/>
            <person name="Yoshikawa S."/>
            <person name="Yamada K."/>
            <person name="Nakamura Y."/>
            <person name="Ichinomiya M."/>
            <person name="Sato N."/>
            <person name="Blanc-Mathieu R."/>
            <person name="Endo H."/>
            <person name="Kuwata A."/>
            <person name="Ogata H."/>
        </authorList>
    </citation>
    <scope>NUCLEOTIDE SEQUENCE [LARGE SCALE GENOMIC DNA]</scope>
    <source>
        <strain evidence="16">NIES 3699</strain>
    </source>
</reference>
<evidence type="ECO:0000256" key="11">
    <source>
        <dbReference type="ARBA" id="ARBA00023136"/>
    </source>
</evidence>
<evidence type="ECO:0000256" key="7">
    <source>
        <dbReference type="ARBA" id="ARBA00022692"/>
    </source>
</evidence>
<evidence type="ECO:0000256" key="10">
    <source>
        <dbReference type="ARBA" id="ARBA00022989"/>
    </source>
</evidence>
<feature type="domain" description="Fringe-like glycosyltransferase" evidence="14">
    <location>
        <begin position="181"/>
        <end position="364"/>
    </location>
</feature>
<proteinExistence type="inferred from homology"/>
<evidence type="ECO:0000256" key="8">
    <source>
        <dbReference type="ARBA" id="ARBA00022741"/>
    </source>
</evidence>
<evidence type="ECO:0000256" key="3">
    <source>
        <dbReference type="ARBA" id="ARBA00006462"/>
    </source>
</evidence>
<keyword evidence="16" id="KW-1185">Reference proteome</keyword>
<evidence type="ECO:0000313" key="16">
    <source>
        <dbReference type="Proteomes" id="UP001165160"/>
    </source>
</evidence>
<dbReference type="Pfam" id="PF02434">
    <property type="entry name" value="Fringe"/>
    <property type="match status" value="1"/>
</dbReference>
<comment type="caution">
    <text evidence="15">The sequence shown here is derived from an EMBL/GenBank/DDBJ whole genome shotgun (WGS) entry which is preliminary data.</text>
</comment>
<dbReference type="Proteomes" id="UP001165160">
    <property type="component" value="Unassembled WGS sequence"/>
</dbReference>
<dbReference type="InterPro" id="IPR026050">
    <property type="entry name" value="C1GALT1/C1GALT1_chp1"/>
</dbReference>
<evidence type="ECO:0000256" key="1">
    <source>
        <dbReference type="ARBA" id="ARBA00004606"/>
    </source>
</evidence>
<evidence type="ECO:0000313" key="15">
    <source>
        <dbReference type="EMBL" id="GMI11259.1"/>
    </source>
</evidence>
<comment type="subcellular location">
    <subcellularLocation>
        <location evidence="1">Membrane</location>
        <topology evidence="1">Single-pass type II membrane protein</topology>
    </subcellularLocation>
</comment>
<sequence length="446" mass="50495">MVSMTPRRGLSKSKSSSKGRHSALLPKLIYLVLCFGLVWLLLFVYYFPSIVDPRVDTPVEPTLPRSIGNLRGDDVAPAVGSNHANSVLHRSPPRNPSPMKPTKPDSPTLLRDHPHYGALDADGERGYVFDPFALRRDPPPMNFIPSKEKLCKKGGARGLGDADYKMYEHVKVSPLTEASKKARVLCTIYTYPAHHASHVTAARETWAQHCDGFMAVSTSTDEALNTVNIPHEGEEEYNNIWQKIRSTWAYIHDNYVDSGIYSSEFDWFYIGGDDVFVIPENLKLYLGSDEIVAATEGGEKPIFLGRRFKQDGDMSMVFNSGGAGYVLNRAAVKLLNQQLTTEGKGCQPHLKGFWEDVMVAKCLRMGFDLLPYDTKDSLRRERFHPFTPGHHLTYNAPPTSKDWYIRYSIDLKYEKECCSEESATFHYMKPELTRRLFALWYGHCEV</sequence>
<comment type="similarity">
    <text evidence="3">Belongs to the glycosyltransferase 31 family. Beta3-Gal-T subfamily.</text>
</comment>
<dbReference type="AlphaFoldDB" id="A0A9W7FFD5"/>
<dbReference type="GO" id="GO:0016263">
    <property type="term" value="F:glycoprotein-N-acetylgalactosamine 3-beta-galactosyltransferase activity"/>
    <property type="evidence" value="ECO:0007669"/>
    <property type="project" value="UniProtKB-EC"/>
</dbReference>
<evidence type="ECO:0000256" key="2">
    <source>
        <dbReference type="ARBA" id="ARBA00004922"/>
    </source>
</evidence>
<dbReference type="Gene3D" id="3.90.550.50">
    <property type="match status" value="1"/>
</dbReference>
<evidence type="ECO:0000259" key="14">
    <source>
        <dbReference type="Pfam" id="PF02434"/>
    </source>
</evidence>
<accession>A0A9W7FFD5</accession>
<keyword evidence="5" id="KW-0328">Glycosyltransferase</keyword>
<evidence type="ECO:0000256" key="5">
    <source>
        <dbReference type="ARBA" id="ARBA00022676"/>
    </source>
</evidence>
<gene>
    <name evidence="15" type="ORF">TrVE_jg2973</name>
</gene>
<comment type="pathway">
    <text evidence="2">Protein modification; protein glycosylation.</text>
</comment>
<keyword evidence="6" id="KW-0808">Transferase</keyword>
<evidence type="ECO:0000256" key="13">
    <source>
        <dbReference type="SAM" id="Phobius"/>
    </source>
</evidence>
<dbReference type="GO" id="GO:0000166">
    <property type="term" value="F:nucleotide binding"/>
    <property type="evidence" value="ECO:0007669"/>
    <property type="project" value="UniProtKB-KW"/>
</dbReference>
<keyword evidence="7 13" id="KW-0812">Transmembrane</keyword>
<protein>
    <recommendedName>
        <fullName evidence="4">N-acetylgalactosaminide beta-1,3-galactosyltransferase</fullName>
        <ecNumber evidence="4">2.4.1.122</ecNumber>
    </recommendedName>
</protein>
<name>A0A9W7FFD5_9STRA</name>
<evidence type="ECO:0000256" key="6">
    <source>
        <dbReference type="ARBA" id="ARBA00022679"/>
    </source>
</evidence>
<organism evidence="15 16">
    <name type="scientific">Triparma verrucosa</name>
    <dbReference type="NCBI Taxonomy" id="1606542"/>
    <lineage>
        <taxon>Eukaryota</taxon>
        <taxon>Sar</taxon>
        <taxon>Stramenopiles</taxon>
        <taxon>Ochrophyta</taxon>
        <taxon>Bolidophyceae</taxon>
        <taxon>Parmales</taxon>
        <taxon>Triparmaceae</taxon>
        <taxon>Triparma</taxon>
    </lineage>
</organism>
<dbReference type="GO" id="GO:0016020">
    <property type="term" value="C:membrane"/>
    <property type="evidence" value="ECO:0007669"/>
    <property type="project" value="UniProtKB-SubCell"/>
</dbReference>
<keyword evidence="11 13" id="KW-0472">Membrane</keyword>
<dbReference type="PANTHER" id="PTHR23033">
    <property type="entry name" value="BETA1,3-GALACTOSYLTRANSFERASE"/>
    <property type="match status" value="1"/>
</dbReference>